<evidence type="ECO:0000256" key="3">
    <source>
        <dbReference type="ARBA" id="ARBA00023239"/>
    </source>
</evidence>
<dbReference type="Proteomes" id="UP000886251">
    <property type="component" value="Unassembled WGS sequence"/>
</dbReference>
<dbReference type="InterPro" id="IPR004369">
    <property type="entry name" value="Prolyl-tRNA_editing_YbaK/EbsC"/>
</dbReference>
<feature type="domain" description="YbaK/aminoacyl-tRNA synthetase-associated" evidence="5">
    <location>
        <begin position="107"/>
        <end position="219"/>
    </location>
</feature>
<dbReference type="Pfam" id="PF04073">
    <property type="entry name" value="tRNA_edit"/>
    <property type="match status" value="1"/>
</dbReference>
<gene>
    <name evidence="6" type="ORF">ENI96_05340</name>
</gene>
<feature type="compositionally biased region" description="Low complexity" evidence="4">
    <location>
        <begin position="46"/>
        <end position="64"/>
    </location>
</feature>
<evidence type="ECO:0000256" key="2">
    <source>
        <dbReference type="ARBA" id="ARBA00022917"/>
    </source>
</evidence>
<dbReference type="GO" id="GO:0002161">
    <property type="term" value="F:aminoacyl-tRNA deacylase activity"/>
    <property type="evidence" value="ECO:0007669"/>
    <property type="project" value="InterPro"/>
</dbReference>
<evidence type="ECO:0000256" key="1">
    <source>
        <dbReference type="ARBA" id="ARBA00009798"/>
    </source>
</evidence>
<dbReference type="InterPro" id="IPR007214">
    <property type="entry name" value="YbaK/aa-tRNA-synth-assoc-dom"/>
</dbReference>
<dbReference type="PANTHER" id="PTHR30411:SF0">
    <property type="entry name" value="CYS-TRNA(PRO)_CYS-TRNA(CYS) DEACYLASE YBAK"/>
    <property type="match status" value="1"/>
</dbReference>
<evidence type="ECO:0000313" key="6">
    <source>
        <dbReference type="EMBL" id="HEB95837.1"/>
    </source>
</evidence>
<keyword evidence="2" id="KW-0648">Protein biosynthesis</keyword>
<dbReference type="SUPFAM" id="SSF55826">
    <property type="entry name" value="YbaK/ProRS associated domain"/>
    <property type="match status" value="1"/>
</dbReference>
<proteinExistence type="inferred from homology"/>
<dbReference type="Gene3D" id="3.90.960.10">
    <property type="entry name" value="YbaK/aminoacyl-tRNA synthetase-associated domain"/>
    <property type="match status" value="1"/>
</dbReference>
<dbReference type="GO" id="GO:0006412">
    <property type="term" value="P:translation"/>
    <property type="evidence" value="ECO:0007669"/>
    <property type="project" value="UniProtKB-KW"/>
</dbReference>
<dbReference type="InterPro" id="IPR036754">
    <property type="entry name" value="YbaK/aa-tRNA-synt-asso_dom_sf"/>
</dbReference>
<evidence type="ECO:0000259" key="5">
    <source>
        <dbReference type="Pfam" id="PF04073"/>
    </source>
</evidence>
<dbReference type="PANTHER" id="PTHR30411">
    <property type="entry name" value="CYTOPLASMIC PROTEIN"/>
    <property type="match status" value="1"/>
</dbReference>
<feature type="region of interest" description="Disordered" evidence="4">
    <location>
        <begin position="46"/>
        <end position="68"/>
    </location>
</feature>
<dbReference type="EMBL" id="DRKP01000060">
    <property type="protein sequence ID" value="HEB95837.1"/>
    <property type="molecule type" value="Genomic_DNA"/>
</dbReference>
<reference evidence="6" key="1">
    <citation type="journal article" date="2020" name="mSystems">
        <title>Genome- and Community-Level Interaction Insights into Carbon Utilization and Element Cycling Functions of Hydrothermarchaeota in Hydrothermal Sediment.</title>
        <authorList>
            <person name="Zhou Z."/>
            <person name="Liu Y."/>
            <person name="Xu W."/>
            <person name="Pan J."/>
            <person name="Luo Z.H."/>
            <person name="Li M."/>
        </authorList>
    </citation>
    <scope>NUCLEOTIDE SEQUENCE [LARGE SCALE GENOMIC DNA]</scope>
    <source>
        <strain evidence="6">HyVt-443</strain>
    </source>
</reference>
<dbReference type="CDD" id="cd00002">
    <property type="entry name" value="YbaK_deacylase"/>
    <property type="match status" value="1"/>
</dbReference>
<comment type="similarity">
    <text evidence="1">Belongs to the prolyl-tRNA editing family. YbaK/EbsC subfamily.</text>
</comment>
<comment type="caution">
    <text evidence="6">The sequence shown here is derived from an EMBL/GenBank/DDBJ whole genome shotgun (WGS) entry which is preliminary data.</text>
</comment>
<accession>A0A831RL21</accession>
<organism evidence="6">
    <name type="scientific">Sedimenticola thiotaurini</name>
    <dbReference type="NCBI Taxonomy" id="1543721"/>
    <lineage>
        <taxon>Bacteria</taxon>
        <taxon>Pseudomonadati</taxon>
        <taxon>Pseudomonadota</taxon>
        <taxon>Gammaproteobacteria</taxon>
        <taxon>Chromatiales</taxon>
        <taxon>Sedimenticolaceae</taxon>
        <taxon>Sedimenticola</taxon>
    </lineage>
</organism>
<name>A0A831RL21_9GAMM</name>
<protein>
    <submittedName>
        <fullName evidence="6">Aminoacyl-tRNA deacylase</fullName>
    </submittedName>
</protein>
<sequence>MHVRVRDPLPAQLLHQPAAAVGIRQQGVESAHRRLLRLPPWERLSRPGTRFATGDGRRAAATTGPERGNCTVARKPPATRAALLLRRQGVAFRDHLYRYRPGGGTRQFADEFGVDEHRVIKTLIMEDETGRPLIVLMHGDREVSTRALARHIGCKSVGPCAPASAERHSGYRVGGTSPFATRRAMPVYCERSILALPLIYINGGSRGYIVSMDPADLERVLQPVPVAVQR</sequence>
<dbReference type="AlphaFoldDB" id="A0A831RL21"/>
<keyword evidence="3" id="KW-0456">Lyase</keyword>
<dbReference type="GO" id="GO:0016829">
    <property type="term" value="F:lyase activity"/>
    <property type="evidence" value="ECO:0007669"/>
    <property type="project" value="UniProtKB-KW"/>
</dbReference>
<evidence type="ECO:0000256" key="4">
    <source>
        <dbReference type="SAM" id="MobiDB-lite"/>
    </source>
</evidence>